<dbReference type="InterPro" id="IPR000504">
    <property type="entry name" value="RRM_dom"/>
</dbReference>
<evidence type="ECO:0000259" key="4">
    <source>
        <dbReference type="PROSITE" id="PS50102"/>
    </source>
</evidence>
<organism evidence="5 6">
    <name type="scientific">Cordylochernes scorpioides</name>
    <dbReference type="NCBI Taxonomy" id="51811"/>
    <lineage>
        <taxon>Eukaryota</taxon>
        <taxon>Metazoa</taxon>
        <taxon>Ecdysozoa</taxon>
        <taxon>Arthropoda</taxon>
        <taxon>Chelicerata</taxon>
        <taxon>Arachnida</taxon>
        <taxon>Pseudoscorpiones</taxon>
        <taxon>Cheliferoidea</taxon>
        <taxon>Chernetidae</taxon>
        <taxon>Cordylochernes</taxon>
    </lineage>
</organism>
<evidence type="ECO:0000256" key="3">
    <source>
        <dbReference type="SAM" id="MobiDB-lite"/>
    </source>
</evidence>
<dbReference type="InterPro" id="IPR003954">
    <property type="entry name" value="RRM_euk-type"/>
</dbReference>
<evidence type="ECO:0000256" key="2">
    <source>
        <dbReference type="PROSITE-ProRule" id="PRU00176"/>
    </source>
</evidence>
<dbReference type="InterPro" id="IPR050502">
    <property type="entry name" value="Euk_RNA-bind_prot"/>
</dbReference>
<dbReference type="PROSITE" id="PS50102">
    <property type="entry name" value="RRM"/>
    <property type="match status" value="1"/>
</dbReference>
<dbReference type="SMART" id="SM00361">
    <property type="entry name" value="RRM_1"/>
    <property type="match status" value="1"/>
</dbReference>
<proteinExistence type="predicted"/>
<evidence type="ECO:0000313" key="5">
    <source>
        <dbReference type="EMBL" id="UYV61875.1"/>
    </source>
</evidence>
<dbReference type="Pfam" id="PF00076">
    <property type="entry name" value="RRM_1"/>
    <property type="match status" value="1"/>
</dbReference>
<dbReference type="SUPFAM" id="SSF54928">
    <property type="entry name" value="RNA-binding domain, RBD"/>
    <property type="match status" value="2"/>
</dbReference>
<feature type="domain" description="RRM" evidence="4">
    <location>
        <begin position="104"/>
        <end position="176"/>
    </location>
</feature>
<dbReference type="CDD" id="cd12354">
    <property type="entry name" value="RRM3_TIA1_like"/>
    <property type="match status" value="1"/>
</dbReference>
<name>A0ABY6K3S9_9ARAC</name>
<keyword evidence="6" id="KW-1185">Reference proteome</keyword>
<dbReference type="SMART" id="SM00360">
    <property type="entry name" value="RRM"/>
    <property type="match status" value="1"/>
</dbReference>
<dbReference type="InterPro" id="IPR035979">
    <property type="entry name" value="RBD_domain_sf"/>
</dbReference>
<feature type="region of interest" description="Disordered" evidence="3">
    <location>
        <begin position="66"/>
        <end position="87"/>
    </location>
</feature>
<keyword evidence="1 2" id="KW-0694">RNA-binding</keyword>
<accession>A0ABY6K3S9</accession>
<dbReference type="PANTHER" id="PTHR48025:SF20">
    <property type="entry name" value="TIA1 CYTOTOXIC GRANULE ASSOCIATED RNA BINDING PROTEIN"/>
    <property type="match status" value="1"/>
</dbReference>
<evidence type="ECO:0000256" key="1">
    <source>
        <dbReference type="ARBA" id="ARBA00022884"/>
    </source>
</evidence>
<dbReference type="EMBL" id="CP092863">
    <property type="protein sequence ID" value="UYV61875.1"/>
    <property type="molecule type" value="Genomic_DNA"/>
</dbReference>
<evidence type="ECO:0000313" key="6">
    <source>
        <dbReference type="Proteomes" id="UP001235939"/>
    </source>
</evidence>
<dbReference type="InterPro" id="IPR012677">
    <property type="entry name" value="Nucleotide-bd_a/b_plait_sf"/>
</dbReference>
<sequence length="249" mass="26828">MLLPSEIAHFPCCGVSIPGPMEVNVSLSRGVGQWHSWTSPLTDAENAIATMNGQWLGSRAIRTNWATRKPPSTGGGAQRQSESSNGSKHLTYDEVFSQASPNNCTVYCGGLSSGLSEELMLKHFGEFGPIHEVRVFKDKGYAFIRFSSKEAAAKAIVALHNSELNGQVIKCSWGKESGDPNNTSQQQQPSASPVAAAAAAVCNGDSLAAAGPYTYPYQGYWYHSPPGYPQLQGQFMQYPYGQYYGQGFG</sequence>
<gene>
    <name evidence="5" type="ORF">LAZ67_1006916</name>
</gene>
<dbReference type="Gene3D" id="3.30.70.330">
    <property type="match status" value="2"/>
</dbReference>
<dbReference type="PANTHER" id="PTHR48025">
    <property type="entry name" value="OS02G0815200 PROTEIN"/>
    <property type="match status" value="1"/>
</dbReference>
<reference evidence="5 6" key="1">
    <citation type="submission" date="2022-01" db="EMBL/GenBank/DDBJ databases">
        <title>A chromosomal length assembly of Cordylochernes scorpioides.</title>
        <authorList>
            <person name="Zeh D."/>
            <person name="Zeh J."/>
        </authorList>
    </citation>
    <scope>NUCLEOTIDE SEQUENCE [LARGE SCALE GENOMIC DNA]</scope>
    <source>
        <strain evidence="5">IN4F17</strain>
        <tissue evidence="5">Whole Body</tissue>
    </source>
</reference>
<feature type="compositionally biased region" description="Polar residues" evidence="3">
    <location>
        <begin position="78"/>
        <end position="87"/>
    </location>
</feature>
<protein>
    <submittedName>
        <fullName evidence="5">TIAL1</fullName>
    </submittedName>
</protein>
<dbReference type="Proteomes" id="UP001235939">
    <property type="component" value="Chromosome 01"/>
</dbReference>